<keyword evidence="2" id="KW-1185">Reference proteome</keyword>
<dbReference type="GeneID" id="62679252"/>
<dbReference type="RefSeq" id="YP_009997107.1">
    <property type="nucleotide sequence ID" value="NC_052968.1"/>
</dbReference>
<evidence type="ECO:0000313" key="1">
    <source>
        <dbReference type="EMBL" id="ARB05696.1"/>
    </source>
</evidence>
<protein>
    <submittedName>
        <fullName evidence="1">Uncharacterized protein</fullName>
    </submittedName>
</protein>
<organism evidence="1">
    <name type="scientific">Synechococcus virus S-ESS1</name>
    <dbReference type="NCBI Taxonomy" id="1964565"/>
    <lineage>
        <taxon>Viruses</taxon>
        <taxon>Duplodnaviria</taxon>
        <taxon>Heunggongvirae</taxon>
        <taxon>Uroviricota</taxon>
        <taxon>Caudoviricetes</taxon>
        <taxon>Casjensviridae</taxon>
        <taxon>Sessunavirus</taxon>
        <taxon>Sessunavirus SESS1</taxon>
    </lineage>
</organism>
<accession>A0A1V0DX07</accession>
<dbReference type="Proteomes" id="UP000225878">
    <property type="component" value="Segment"/>
</dbReference>
<reference evidence="1" key="1">
    <citation type="submission" date="2016-11" db="EMBL/GenBank/DDBJ databases">
        <title>The complete genome sequence of Cyanosiphovirus S-ESS1.</title>
        <authorList>
            <person name="Han Y."/>
        </authorList>
    </citation>
    <scope>NUCLEOTIDE SEQUENCE [LARGE SCALE GENOMIC DNA]</scope>
</reference>
<dbReference type="KEGG" id="vg:62679252"/>
<name>A0A1V0DX07_9CAUD</name>
<sequence length="397" mass="44052">MKVYDRNDRIAVPRPNWSNPVTVDYSFQTSIFRSRNGMERREAMRQDARVSIQYLCALKPTGMMRHMADMQAAPAEPFWVPTRWRRTSLSALALLDQPVLEVASVPFWLVAGQRVVITDGSTEEAAVVLSVVDQTVTLESDLSVSFPAGAEVMAASFARVASQSEFQALTGQLWTANIRFDEVPGSAPQPAPSYTPTTFEGRQVLMTKPNWRSPVRNGLEAALETLDSGRGIPHVTTHEIDITRTERMGFTGMSAEATDLLIAFFLWHKGQRTGFFVPSWQYDIVPKVASTLGSSTLLVEGIEFAEAYTGSLTFDVVMVTFPNGEHQINRIASHEIVGFDSQANMVDEWQQEVGVGARVSFCSLVRFATDTLSVRWITSEASEVEFALRTIQNVEVA</sequence>
<evidence type="ECO:0000313" key="2">
    <source>
        <dbReference type="Proteomes" id="UP000225878"/>
    </source>
</evidence>
<dbReference type="EMBL" id="KY249644">
    <property type="protein sequence ID" value="ARB05696.1"/>
    <property type="molecule type" value="Genomic_DNA"/>
</dbReference>
<proteinExistence type="predicted"/>